<proteinExistence type="predicted"/>
<dbReference type="PANTHER" id="PTHR43581">
    <property type="entry name" value="ATP/GTP PHOSPHATASE"/>
    <property type="match status" value="1"/>
</dbReference>
<evidence type="ECO:0000313" key="4">
    <source>
        <dbReference type="Proteomes" id="UP001056937"/>
    </source>
</evidence>
<dbReference type="Pfam" id="PF13304">
    <property type="entry name" value="AAA_21"/>
    <property type="match status" value="1"/>
</dbReference>
<evidence type="ECO:0000259" key="2">
    <source>
        <dbReference type="Pfam" id="PF20469"/>
    </source>
</evidence>
<dbReference type="InterPro" id="IPR034139">
    <property type="entry name" value="TOPRIM_OLD"/>
</dbReference>
<feature type="domain" description="ATPase AAA-type core" evidence="1">
    <location>
        <begin position="26"/>
        <end position="354"/>
    </location>
</feature>
<dbReference type="Gene3D" id="3.40.50.300">
    <property type="entry name" value="P-loop containing nucleotide triphosphate hydrolases"/>
    <property type="match status" value="2"/>
</dbReference>
<name>A0ABY4X708_9SPHN</name>
<sequence length="592" mass="64493">MRLSRIVIKNLRAIQALDIPITDAATVVIGENNAGKSTLLHGIRLCLDVTLSSAFRSLSKEDVHCAVDQSAPFQVLVAVEFTGFAGNENEEALLHGTQIGTDRARLFYRFRPKRLVRELILSGYLDRPLTLDDFGWELFGGGNPEIDVASIQWDHENGDIGACSVGLQILQSFLVVFLPALRDVEADLQHFRRSPLMKLVEASEMDLAEQAAIVEAVKAVNAQIETSTPINDLAGYIDSALKEITGPAFALDVKLGLSAPTFQSIVRNLIVLLSGALAQNVEPRRNGLGLNNVLFIAMLIEQFRKRAASGNAAGELILIEEPEAHLHPQLQSTLMDALRQLPFQVIATTHSTQVTAGASLSSFAVMSQQPNGISVAAVPSRASGLTPNDRKDLERYLDATKSNLLFARRVMLVEGPAELLLIPPMVKQILGIDLEREGISVVAIHGTHFGPFARMFAVDCLPKRCAIVADADRVPGIGDPDDDVVPPENLVALEGEFVKAFVGATTFEREITMDGNLTMLAAVAGDLGAPRIQSHLDDAKFLGTTEELKEKVLRTAVRFGKARFAQAAARHAEKAQKLPPYIEQAVYWLRQW</sequence>
<evidence type="ECO:0000313" key="3">
    <source>
        <dbReference type="EMBL" id="USI72708.1"/>
    </source>
</evidence>
<accession>A0ABY4X708</accession>
<dbReference type="SUPFAM" id="SSF52540">
    <property type="entry name" value="P-loop containing nucleoside triphosphate hydrolases"/>
    <property type="match status" value="1"/>
</dbReference>
<dbReference type="CDD" id="cd01026">
    <property type="entry name" value="TOPRIM_OLD"/>
    <property type="match status" value="1"/>
</dbReference>
<keyword evidence="4" id="KW-1185">Reference proteome</keyword>
<dbReference type="InterPro" id="IPR051396">
    <property type="entry name" value="Bact_Antivir_Def_Nuclease"/>
</dbReference>
<protein>
    <submittedName>
        <fullName evidence="3">AAA family ATPase</fullName>
    </submittedName>
</protein>
<dbReference type="Pfam" id="PF20469">
    <property type="entry name" value="OLD-like_TOPRIM"/>
    <property type="match status" value="1"/>
</dbReference>
<reference evidence="3" key="1">
    <citation type="journal article" date="2022" name="Toxins">
        <title>Genomic Analysis of Sphingopyxis sp. USTB-05 for Biodegrading Cyanobacterial Hepatotoxins.</title>
        <authorList>
            <person name="Liu C."/>
            <person name="Xu Q."/>
            <person name="Zhao Z."/>
            <person name="Zhang H."/>
            <person name="Liu X."/>
            <person name="Yin C."/>
            <person name="Liu Y."/>
            <person name="Yan H."/>
        </authorList>
    </citation>
    <scope>NUCLEOTIDE SEQUENCE</scope>
    <source>
        <strain evidence="3">NBD5</strain>
    </source>
</reference>
<dbReference type="PANTHER" id="PTHR43581:SF4">
    <property type="entry name" value="ATP_GTP PHOSPHATASE"/>
    <property type="match status" value="1"/>
</dbReference>
<dbReference type="EMBL" id="CP084930">
    <property type="protein sequence ID" value="USI72708.1"/>
    <property type="molecule type" value="Genomic_DNA"/>
</dbReference>
<dbReference type="RefSeq" id="WP_252166516.1">
    <property type="nucleotide sequence ID" value="NZ_CP084930.1"/>
</dbReference>
<organism evidence="3 4">
    <name type="scientific">Sphingomonas morindae</name>
    <dbReference type="NCBI Taxonomy" id="1541170"/>
    <lineage>
        <taxon>Bacteria</taxon>
        <taxon>Pseudomonadati</taxon>
        <taxon>Pseudomonadota</taxon>
        <taxon>Alphaproteobacteria</taxon>
        <taxon>Sphingomonadales</taxon>
        <taxon>Sphingomonadaceae</taxon>
        <taxon>Sphingomonas</taxon>
    </lineage>
</organism>
<gene>
    <name evidence="3" type="ORF">LHA26_15760</name>
</gene>
<feature type="domain" description="OLD protein-like TOPRIM" evidence="2">
    <location>
        <begin position="405"/>
        <end position="472"/>
    </location>
</feature>
<dbReference type="InterPro" id="IPR027417">
    <property type="entry name" value="P-loop_NTPase"/>
</dbReference>
<dbReference type="InterPro" id="IPR003959">
    <property type="entry name" value="ATPase_AAA_core"/>
</dbReference>
<evidence type="ECO:0000259" key="1">
    <source>
        <dbReference type="Pfam" id="PF13304"/>
    </source>
</evidence>
<dbReference type="Proteomes" id="UP001056937">
    <property type="component" value="Chromosome 1"/>
</dbReference>